<feature type="binding site" evidence="6">
    <location>
        <position position="212"/>
    </location>
    <ligand>
        <name>substrate</name>
    </ligand>
</feature>
<dbReference type="EC" id="1.1.1.49" evidence="6"/>
<dbReference type="Gene3D" id="3.40.50.720">
    <property type="entry name" value="NAD(P)-binding Rossmann-like Domain"/>
    <property type="match status" value="1"/>
</dbReference>
<dbReference type="PANTHER" id="PTHR23429">
    <property type="entry name" value="GLUCOSE-6-PHOSPHATE 1-DEHYDROGENASE G6PD"/>
    <property type="match status" value="1"/>
</dbReference>
<evidence type="ECO:0000256" key="2">
    <source>
        <dbReference type="ARBA" id="ARBA00022526"/>
    </source>
</evidence>
<dbReference type="InterPro" id="IPR001282">
    <property type="entry name" value="G6P_DH"/>
</dbReference>
<evidence type="ECO:0000256" key="1">
    <source>
        <dbReference type="ARBA" id="ARBA00004937"/>
    </source>
</evidence>
<keyword evidence="2 6" id="KW-0313">Glucose metabolism</keyword>
<dbReference type="InterPro" id="IPR022674">
    <property type="entry name" value="G6P_DH_NAD-bd"/>
</dbReference>
<comment type="caution">
    <text evidence="9">The sequence shown here is derived from an EMBL/GenBank/DDBJ whole genome shotgun (WGS) entry which is preliminary data.</text>
</comment>
<dbReference type="AlphaFoldDB" id="A0A6L5R623"/>
<comment type="caution">
    <text evidence="6">Lacks conserved residue(s) required for the propagation of feature annotation.</text>
</comment>
<feature type="binding site" evidence="6">
    <location>
        <position position="322"/>
    </location>
    <ligand>
        <name>substrate</name>
    </ligand>
</feature>
<organism evidence="9 10">
    <name type="scientific">Agromyces kandeliae</name>
    <dbReference type="NCBI Taxonomy" id="2666141"/>
    <lineage>
        <taxon>Bacteria</taxon>
        <taxon>Bacillati</taxon>
        <taxon>Actinomycetota</taxon>
        <taxon>Actinomycetes</taxon>
        <taxon>Micrococcales</taxon>
        <taxon>Microbacteriaceae</taxon>
        <taxon>Agromyces</taxon>
    </lineage>
</organism>
<proteinExistence type="inferred from homology"/>
<comment type="catalytic activity">
    <reaction evidence="6">
        <text>D-glucose 6-phosphate + NADP(+) = 6-phospho-D-glucono-1,5-lactone + NADPH + H(+)</text>
        <dbReference type="Rhea" id="RHEA:15841"/>
        <dbReference type="ChEBI" id="CHEBI:15378"/>
        <dbReference type="ChEBI" id="CHEBI:57783"/>
        <dbReference type="ChEBI" id="CHEBI:57955"/>
        <dbReference type="ChEBI" id="CHEBI:58349"/>
        <dbReference type="ChEBI" id="CHEBI:61548"/>
        <dbReference type="EC" id="1.1.1.49"/>
    </reaction>
</comment>
<dbReference type="Proteomes" id="UP000476511">
    <property type="component" value="Unassembled WGS sequence"/>
</dbReference>
<keyword evidence="10" id="KW-1185">Reference proteome</keyword>
<evidence type="ECO:0000256" key="4">
    <source>
        <dbReference type="ARBA" id="ARBA00023002"/>
    </source>
</evidence>
<evidence type="ECO:0000256" key="3">
    <source>
        <dbReference type="ARBA" id="ARBA00022857"/>
    </source>
</evidence>
<comment type="similarity">
    <text evidence="6">Belongs to the glucose-6-phosphate dehydrogenase family.</text>
</comment>
<dbReference type="GO" id="GO:0009051">
    <property type="term" value="P:pentose-phosphate shunt, oxidative branch"/>
    <property type="evidence" value="ECO:0007669"/>
    <property type="project" value="TreeGrafter"/>
</dbReference>
<reference evidence="9 10" key="1">
    <citation type="submission" date="2019-11" db="EMBL/GenBank/DDBJ databases">
        <title>Agromyces kandeliae sp. nov., isolated from mangrove soil.</title>
        <authorList>
            <person name="Wang R."/>
        </authorList>
    </citation>
    <scope>NUCLEOTIDE SEQUENCE [LARGE SCALE GENOMIC DNA]</scope>
    <source>
        <strain evidence="9 10">Q22</strain>
    </source>
</reference>
<feature type="binding site" evidence="6">
    <location>
        <position position="178"/>
    </location>
    <ligand>
        <name>substrate</name>
    </ligand>
</feature>
<comment type="function">
    <text evidence="6">Catalyzes the oxidation of glucose 6-phosphate to 6-phosphogluconolactone.</text>
</comment>
<dbReference type="SUPFAM" id="SSF55347">
    <property type="entry name" value="Glyceraldehyde-3-phosphate dehydrogenase-like, C-terminal domain"/>
    <property type="match status" value="1"/>
</dbReference>
<dbReference type="EMBL" id="WKJD01000021">
    <property type="protein sequence ID" value="MRX45340.1"/>
    <property type="molecule type" value="Genomic_DNA"/>
</dbReference>
<comment type="pathway">
    <text evidence="1 6">Carbohydrate degradation; pentose phosphate pathway; D-ribulose 5-phosphate from D-glucose 6-phosphate (oxidative stage): step 1/3.</text>
</comment>
<dbReference type="PRINTS" id="PR00079">
    <property type="entry name" value="G6PDHDRGNASE"/>
</dbReference>
<feature type="domain" description="Glucose-6-phosphate dehydrogenase NAD-binding" evidence="7">
    <location>
        <begin position="15"/>
        <end position="178"/>
    </location>
</feature>
<accession>A0A6L5R623</accession>
<evidence type="ECO:0000259" key="8">
    <source>
        <dbReference type="Pfam" id="PF02781"/>
    </source>
</evidence>
<feature type="domain" description="Glucose-6-phosphate dehydrogenase C-terminal" evidence="8">
    <location>
        <begin position="187"/>
        <end position="458"/>
    </location>
</feature>
<dbReference type="NCBIfam" id="TIGR00871">
    <property type="entry name" value="zwf"/>
    <property type="match status" value="1"/>
</dbReference>
<evidence type="ECO:0000313" key="9">
    <source>
        <dbReference type="EMBL" id="MRX45340.1"/>
    </source>
</evidence>
<dbReference type="GO" id="GO:0050661">
    <property type="term" value="F:NADP binding"/>
    <property type="evidence" value="ECO:0007669"/>
    <property type="project" value="UniProtKB-UniRule"/>
</dbReference>
<dbReference type="InterPro" id="IPR036291">
    <property type="entry name" value="NAD(P)-bd_dom_sf"/>
</dbReference>
<feature type="binding site" evidence="6">
    <location>
        <position position="174"/>
    </location>
    <ligand>
        <name>substrate</name>
    </ligand>
</feature>
<dbReference type="GO" id="GO:0005829">
    <property type="term" value="C:cytosol"/>
    <property type="evidence" value="ECO:0007669"/>
    <property type="project" value="TreeGrafter"/>
</dbReference>
<evidence type="ECO:0000256" key="6">
    <source>
        <dbReference type="HAMAP-Rule" id="MF_00966"/>
    </source>
</evidence>
<dbReference type="Pfam" id="PF00479">
    <property type="entry name" value="G6PD_N"/>
    <property type="match status" value="1"/>
</dbReference>
<protein>
    <recommendedName>
        <fullName evidence="6">Glucose-6-phosphate 1-dehydrogenase</fullName>
        <shortName evidence="6">G6PD</shortName>
        <ecNumber evidence="6">1.1.1.49</ecNumber>
    </recommendedName>
</protein>
<dbReference type="UniPathway" id="UPA00115">
    <property type="reaction ID" value="UER00408"/>
</dbReference>
<feature type="active site" description="Proton acceptor" evidence="6">
    <location>
        <position position="236"/>
    </location>
</feature>
<keyword evidence="4 6" id="KW-0560">Oxidoreductase</keyword>
<sequence>MGATDDTTTRRDVMVIFGITGDLAQVKTFHSLYRLEERGLLDCPIVGVAFEDWTKDRLAQRARESITTEEGDLDEAVFQRLMDRMSYAHGDFGKPETYDGVKQAMGGAEHPLFYLEVPPNLFATVVKGVAGAGLATNARFVIEKPFGHDLASAKALADELHSVVAESQLLRVDHYLGKVGLEEIPFLRFANTLLAPAWNHEHIDHVQVSMTEAFGVDDRGHFYDPVGALRDVVVNHLLQVVVAVAMEAPEPGDRASIGERRTELLRQVAPADPARYVRGQYDGYRDVDGVAADSTTETFAALELRIDTPRWSGVPFFIRTGKKLRETETEVRIVFREAPSLGFGLRGEHPPSNELVVRLGPTFGVRVALAAQRVGTADPELAELDVGFAASPGEAPTPYEVLFEAALAGGGMRFASQGTIDAEWRVIQPLLDAPPEVQPYEPGTWGPAAADALVEGRGGWREPWLDG</sequence>
<evidence type="ECO:0000313" key="10">
    <source>
        <dbReference type="Proteomes" id="UP000476511"/>
    </source>
</evidence>
<keyword evidence="5 6" id="KW-0119">Carbohydrate metabolism</keyword>
<dbReference type="HAMAP" id="MF_00966">
    <property type="entry name" value="G6PD"/>
    <property type="match status" value="1"/>
</dbReference>
<dbReference type="GO" id="GO:0006006">
    <property type="term" value="P:glucose metabolic process"/>
    <property type="evidence" value="ECO:0007669"/>
    <property type="project" value="UniProtKB-KW"/>
</dbReference>
<gene>
    <name evidence="6 9" type="primary">zwf</name>
    <name evidence="9" type="ORF">GJR97_16640</name>
</gene>
<dbReference type="InterPro" id="IPR022675">
    <property type="entry name" value="G6P_DH_C"/>
</dbReference>
<name>A0A6L5R623_9MICO</name>
<dbReference type="Pfam" id="PF02781">
    <property type="entry name" value="G6PD_C"/>
    <property type="match status" value="1"/>
</dbReference>
<dbReference type="PANTHER" id="PTHR23429:SF0">
    <property type="entry name" value="GLUCOSE-6-PHOSPHATE 1-DEHYDROGENASE"/>
    <property type="match status" value="1"/>
</dbReference>
<evidence type="ECO:0000256" key="5">
    <source>
        <dbReference type="ARBA" id="ARBA00023277"/>
    </source>
</evidence>
<feature type="binding site" evidence="6">
    <location>
        <begin position="91"/>
        <end position="92"/>
    </location>
    <ligand>
        <name>NADP(+)</name>
        <dbReference type="ChEBI" id="CHEBI:58349"/>
    </ligand>
</feature>
<feature type="binding site" evidence="6">
    <location>
        <position position="231"/>
    </location>
    <ligand>
        <name>substrate</name>
    </ligand>
</feature>
<dbReference type="SUPFAM" id="SSF51735">
    <property type="entry name" value="NAD(P)-binding Rossmann-fold domains"/>
    <property type="match status" value="1"/>
</dbReference>
<evidence type="ECO:0000259" key="7">
    <source>
        <dbReference type="Pfam" id="PF00479"/>
    </source>
</evidence>
<dbReference type="RefSeq" id="WP_154347884.1">
    <property type="nucleotide sequence ID" value="NZ_WKJD01000021.1"/>
</dbReference>
<dbReference type="PIRSF" id="PIRSF000110">
    <property type="entry name" value="G6PD"/>
    <property type="match status" value="1"/>
</dbReference>
<feature type="binding site" evidence="6">
    <location>
        <position position="144"/>
    </location>
    <ligand>
        <name>NADP(+)</name>
        <dbReference type="ChEBI" id="CHEBI:58349"/>
    </ligand>
</feature>
<dbReference type="GO" id="GO:0004345">
    <property type="term" value="F:glucose-6-phosphate dehydrogenase activity"/>
    <property type="evidence" value="ECO:0007669"/>
    <property type="project" value="UniProtKB-UniRule"/>
</dbReference>
<dbReference type="Gene3D" id="3.30.360.10">
    <property type="entry name" value="Dihydrodipicolinate Reductase, domain 2"/>
    <property type="match status" value="1"/>
</dbReference>
<keyword evidence="3 6" id="KW-0521">NADP</keyword>